<dbReference type="GO" id="GO:0005829">
    <property type="term" value="C:cytosol"/>
    <property type="evidence" value="ECO:0007669"/>
    <property type="project" value="TreeGrafter"/>
</dbReference>
<keyword evidence="3 4" id="KW-0648">Protein biosynthesis</keyword>
<name>A0A7L8XZ26_9MOLU</name>
<dbReference type="GO" id="GO:0043022">
    <property type="term" value="F:ribosome binding"/>
    <property type="evidence" value="ECO:0007669"/>
    <property type="project" value="TreeGrafter"/>
</dbReference>
<evidence type="ECO:0000313" key="6">
    <source>
        <dbReference type="EMBL" id="QOI12047.1"/>
    </source>
</evidence>
<reference evidence="6" key="1">
    <citation type="submission" date="2020-03" db="EMBL/GenBank/DDBJ databases">
        <title>Using SSU12p and LSU36p as new molecular markers for phytoplasma detection and identification.</title>
        <authorList>
            <person name="Cui W."/>
            <person name="Zamorano A."/>
            <person name="Fiore N."/>
        </authorList>
    </citation>
    <scope>NUCLEOTIDE SEQUENCE</scope>
    <source>
        <strain evidence="6">SPI</strain>
    </source>
</reference>
<dbReference type="InterPro" id="IPR012340">
    <property type="entry name" value="NA-bd_OB-fold"/>
</dbReference>
<dbReference type="EMBL" id="MT161556">
    <property type="protein sequence ID" value="QOI12047.1"/>
    <property type="molecule type" value="Genomic_DNA"/>
</dbReference>
<feature type="domain" description="S1-like" evidence="5">
    <location>
        <begin position="12"/>
        <end position="72"/>
    </location>
</feature>
<dbReference type="InterPro" id="IPR004368">
    <property type="entry name" value="TIF_IF1"/>
</dbReference>
<accession>A0A7L8XZ26</accession>
<evidence type="ECO:0000259" key="5">
    <source>
        <dbReference type="PROSITE" id="PS50832"/>
    </source>
</evidence>
<dbReference type="PANTHER" id="PTHR33370:SF1">
    <property type="entry name" value="TRANSLATION INITIATION FACTOR IF-1, CHLOROPLASTIC"/>
    <property type="match status" value="1"/>
</dbReference>
<protein>
    <submittedName>
        <fullName evidence="6">Translation initiation factor IF-1</fullName>
    </submittedName>
</protein>
<sequence length="72" mass="8183">MVNPNIIKVYDAIVVDILPNAQFKLELSNKNIIIANISGKIRIHNIRILLGDKVKVNSKKLIVYRLSTKDNK</sequence>
<evidence type="ECO:0000256" key="1">
    <source>
        <dbReference type="ARBA" id="ARBA00010939"/>
    </source>
</evidence>
<dbReference type="PROSITE" id="PS50832">
    <property type="entry name" value="S1_IF1_TYPE"/>
    <property type="match status" value="1"/>
</dbReference>
<organism evidence="6">
    <name type="scientific">Spirea stunt phytoplasma</name>
    <dbReference type="NCBI Taxonomy" id="419486"/>
    <lineage>
        <taxon>Bacteria</taxon>
        <taxon>Bacillati</taxon>
        <taxon>Mycoplasmatota</taxon>
        <taxon>Mollicutes</taxon>
        <taxon>Acholeplasmatales</taxon>
        <taxon>Acholeplasmataceae</taxon>
        <taxon>Candidatus Phytoplasma</taxon>
        <taxon>16SrIII (X-disease group)</taxon>
    </lineage>
</organism>
<evidence type="ECO:0000256" key="2">
    <source>
        <dbReference type="ARBA" id="ARBA00022540"/>
    </source>
</evidence>
<evidence type="ECO:0000256" key="4">
    <source>
        <dbReference type="PROSITE-ProRule" id="PRU00181"/>
    </source>
</evidence>
<proteinExistence type="inferred from homology"/>
<dbReference type="GO" id="GO:0003743">
    <property type="term" value="F:translation initiation factor activity"/>
    <property type="evidence" value="ECO:0007669"/>
    <property type="project" value="UniProtKB-UniRule"/>
</dbReference>
<keyword evidence="2 4" id="KW-0396">Initiation factor</keyword>
<dbReference type="InterPro" id="IPR006196">
    <property type="entry name" value="RNA-binding_domain_S1_IF1"/>
</dbReference>
<comment type="similarity">
    <text evidence="1">Belongs to the IF-1 family.</text>
</comment>
<dbReference type="SUPFAM" id="SSF50249">
    <property type="entry name" value="Nucleic acid-binding proteins"/>
    <property type="match status" value="1"/>
</dbReference>
<dbReference type="PANTHER" id="PTHR33370">
    <property type="entry name" value="TRANSLATION INITIATION FACTOR IF-1, CHLOROPLASTIC"/>
    <property type="match status" value="1"/>
</dbReference>
<dbReference type="Pfam" id="PF01176">
    <property type="entry name" value="eIF-1a"/>
    <property type="match status" value="1"/>
</dbReference>
<gene>
    <name evidence="6" type="primary">infA</name>
</gene>
<dbReference type="AlphaFoldDB" id="A0A7L8XZ26"/>
<dbReference type="GO" id="GO:0003723">
    <property type="term" value="F:RNA binding"/>
    <property type="evidence" value="ECO:0007669"/>
    <property type="project" value="InterPro"/>
</dbReference>
<evidence type="ECO:0000256" key="3">
    <source>
        <dbReference type="ARBA" id="ARBA00022917"/>
    </source>
</evidence>
<dbReference type="Gene3D" id="2.40.50.140">
    <property type="entry name" value="Nucleic acid-binding proteins"/>
    <property type="match status" value="1"/>
</dbReference>